<proteinExistence type="predicted"/>
<feature type="transmembrane region" description="Helical" evidence="2">
    <location>
        <begin position="46"/>
        <end position="67"/>
    </location>
</feature>
<keyword evidence="4" id="KW-1185">Reference proteome</keyword>
<name>A0A1B1AGU9_9PROT</name>
<dbReference type="AlphaFoldDB" id="A0A1B1AGU9"/>
<dbReference type="KEGG" id="cbot:ATE48_07470"/>
<dbReference type="RefSeq" id="WP_066769641.1">
    <property type="nucleotide sequence ID" value="NZ_CP013244.1"/>
</dbReference>
<keyword evidence="2" id="KW-1133">Transmembrane helix</keyword>
<accession>A0A1B1AGU9</accession>
<organism evidence="3 4">
    <name type="scientific">Candidatus Viadribacter manganicus</name>
    <dbReference type="NCBI Taxonomy" id="1759059"/>
    <lineage>
        <taxon>Bacteria</taxon>
        <taxon>Pseudomonadati</taxon>
        <taxon>Pseudomonadota</taxon>
        <taxon>Alphaproteobacteria</taxon>
        <taxon>Hyphomonadales</taxon>
        <taxon>Hyphomonadaceae</taxon>
        <taxon>Candidatus Viadribacter</taxon>
    </lineage>
</organism>
<dbReference type="OrthoDB" id="7571038at2"/>
<evidence type="ECO:0000313" key="4">
    <source>
        <dbReference type="Proteomes" id="UP000092498"/>
    </source>
</evidence>
<dbReference type="EMBL" id="CP013244">
    <property type="protein sequence ID" value="ANP45770.1"/>
    <property type="molecule type" value="Genomic_DNA"/>
</dbReference>
<dbReference type="InParanoid" id="A0A1B1AGU9"/>
<gene>
    <name evidence="3" type="ORF">ATE48_07470</name>
</gene>
<feature type="region of interest" description="Disordered" evidence="1">
    <location>
        <begin position="120"/>
        <end position="144"/>
    </location>
</feature>
<protein>
    <submittedName>
        <fullName evidence="3">Uncharacterized protein</fullName>
    </submittedName>
</protein>
<evidence type="ECO:0000256" key="1">
    <source>
        <dbReference type="SAM" id="MobiDB-lite"/>
    </source>
</evidence>
<evidence type="ECO:0000313" key="3">
    <source>
        <dbReference type="EMBL" id="ANP45770.1"/>
    </source>
</evidence>
<reference evidence="3 4" key="1">
    <citation type="submission" date="2015-11" db="EMBL/GenBank/DDBJ databases">
        <title>Whole-Genome Sequence of Candidatus Oderbacter manganicum from the National Park Lower Oder Valley, Germany.</title>
        <authorList>
            <person name="Braun B."/>
            <person name="Liere K."/>
            <person name="Szewzyk U."/>
        </authorList>
    </citation>
    <scope>NUCLEOTIDE SEQUENCE [LARGE SCALE GENOMIC DNA]</scope>
    <source>
        <strain evidence="3 4">OTSz_A_272</strain>
    </source>
</reference>
<keyword evidence="2" id="KW-0472">Membrane</keyword>
<sequence>MILGLLALCIVIIRGFPETTTAQWLNKVLVEQPLEWLSKFKRRDIILLFVTAVLFLTAGEFIAAFGAAELLAMAANLSLYVDAVLVTTAATIAATIATAWRDMRARVSAWLRRGAARQIRARKTRRPKPLDDEDAPGWALSHAF</sequence>
<dbReference type="Proteomes" id="UP000092498">
    <property type="component" value="Chromosome"/>
</dbReference>
<keyword evidence="2" id="KW-0812">Transmembrane</keyword>
<feature type="transmembrane region" description="Helical" evidence="2">
    <location>
        <begin position="79"/>
        <end position="100"/>
    </location>
</feature>
<evidence type="ECO:0000256" key="2">
    <source>
        <dbReference type="SAM" id="Phobius"/>
    </source>
</evidence>